<keyword evidence="5" id="KW-0539">Nucleus</keyword>
<keyword evidence="7" id="KW-1185">Reference proteome</keyword>
<feature type="compositionally biased region" description="Basic and acidic residues" evidence="6">
    <location>
        <begin position="333"/>
        <end position="347"/>
    </location>
</feature>
<reference evidence="8" key="1">
    <citation type="submission" date="2025-08" db="UniProtKB">
        <authorList>
            <consortium name="RefSeq"/>
        </authorList>
    </citation>
    <scope>IDENTIFICATION</scope>
</reference>
<dbReference type="InterPro" id="IPR012337">
    <property type="entry name" value="RNaseH-like_sf"/>
</dbReference>
<evidence type="ECO:0000256" key="5">
    <source>
        <dbReference type="ARBA" id="ARBA00023242"/>
    </source>
</evidence>
<keyword evidence="4" id="KW-0862">Zinc</keyword>
<proteinExistence type="predicted"/>
<dbReference type="InterPro" id="IPR052035">
    <property type="entry name" value="ZnF_BED_domain_contain"/>
</dbReference>
<evidence type="ECO:0000256" key="2">
    <source>
        <dbReference type="ARBA" id="ARBA00022723"/>
    </source>
</evidence>
<comment type="subcellular location">
    <subcellularLocation>
        <location evidence="1">Nucleus</location>
    </subcellularLocation>
</comment>
<feature type="region of interest" description="Disordered" evidence="6">
    <location>
        <begin position="401"/>
        <end position="432"/>
    </location>
</feature>
<accession>A0ABM0JPE2</accession>
<keyword evidence="2" id="KW-0479">Metal-binding</keyword>
<feature type="region of interest" description="Disordered" evidence="6">
    <location>
        <begin position="21"/>
        <end position="41"/>
    </location>
</feature>
<evidence type="ECO:0000313" key="7">
    <source>
        <dbReference type="Proteomes" id="UP000694888"/>
    </source>
</evidence>
<evidence type="ECO:0000313" key="8">
    <source>
        <dbReference type="RefSeq" id="XP_005098416.1"/>
    </source>
</evidence>
<dbReference type="PANTHER" id="PTHR46481">
    <property type="entry name" value="ZINC FINGER BED DOMAIN-CONTAINING PROTEIN 4"/>
    <property type="match status" value="1"/>
</dbReference>
<protein>
    <submittedName>
        <fullName evidence="8">Zinc finger BED domain-containing protein 4-like</fullName>
    </submittedName>
</protein>
<dbReference type="Gene3D" id="1.10.10.1070">
    <property type="entry name" value="Zinc finger, BED domain-containing"/>
    <property type="match status" value="1"/>
</dbReference>
<feature type="compositionally biased region" description="Acidic residues" evidence="6">
    <location>
        <begin position="423"/>
        <end position="432"/>
    </location>
</feature>
<name>A0ABM0JPE2_APLCA</name>
<dbReference type="SUPFAM" id="SSF140996">
    <property type="entry name" value="Hermes dimerisation domain"/>
    <property type="match status" value="1"/>
</dbReference>
<dbReference type="Proteomes" id="UP000694888">
    <property type="component" value="Unplaced"/>
</dbReference>
<gene>
    <name evidence="8" type="primary">LOC101861582</name>
</gene>
<feature type="region of interest" description="Disordered" evidence="6">
    <location>
        <begin position="311"/>
        <end position="347"/>
    </location>
</feature>
<keyword evidence="3" id="KW-0863">Zinc-finger</keyword>
<evidence type="ECO:0000256" key="4">
    <source>
        <dbReference type="ARBA" id="ARBA00022833"/>
    </source>
</evidence>
<evidence type="ECO:0000256" key="6">
    <source>
        <dbReference type="SAM" id="MobiDB-lite"/>
    </source>
</evidence>
<organism evidence="7 8">
    <name type="scientific">Aplysia californica</name>
    <name type="common">California sea hare</name>
    <dbReference type="NCBI Taxonomy" id="6500"/>
    <lineage>
        <taxon>Eukaryota</taxon>
        <taxon>Metazoa</taxon>
        <taxon>Spiralia</taxon>
        <taxon>Lophotrochozoa</taxon>
        <taxon>Mollusca</taxon>
        <taxon>Gastropoda</taxon>
        <taxon>Heterobranchia</taxon>
        <taxon>Euthyneura</taxon>
        <taxon>Tectipleura</taxon>
        <taxon>Aplysiida</taxon>
        <taxon>Aplysioidea</taxon>
        <taxon>Aplysiidae</taxon>
        <taxon>Aplysia</taxon>
    </lineage>
</organism>
<dbReference type="GeneID" id="101861582"/>
<dbReference type="PANTHER" id="PTHR46481:SF10">
    <property type="entry name" value="ZINC FINGER BED DOMAIN-CONTAINING PROTEIN 39"/>
    <property type="match status" value="1"/>
</dbReference>
<evidence type="ECO:0000256" key="1">
    <source>
        <dbReference type="ARBA" id="ARBA00004123"/>
    </source>
</evidence>
<dbReference type="RefSeq" id="XP_005098416.1">
    <property type="nucleotide sequence ID" value="XM_005098359.1"/>
</dbReference>
<evidence type="ECO:0000256" key="3">
    <source>
        <dbReference type="ARBA" id="ARBA00022771"/>
    </source>
</evidence>
<sequence>MEHVRTKHGTEYDKVLMERTEATKQEPTPPPRASPTMKQPTLHQSFEAKTKYNQHALRKQLLDQKEIQMITWDMQPLSIVQDEGFRELMQTMDPKYDLISRRTIGRRLPALYEERRTMLAGLLSETDAVTLTTDIWTSRRTEAFITVTAHFITPSWELHGCVLDTLKLDEAHTAKNIAEVLSQIMESWQIRDKVFAIVKDNASNMIAAVDLLKIRRMPCFAHTLNLVVTDDLSAVKSFETIRQKVKRIAAHFHHCVNDTNALKKRQQEQGDSEKAPLALINDVETRWNSCYDMLERYNTLHTEVTTSCASRANRGHDGDVWGESDNASQGYSNRERPPVADEGPREKDLEIQNIETSLSKTLLDNLTRRFPSPETVYSWAVSTYLDPRFKRHAFSDASALDQAKRRLTGEMSTHQEQPPVEEPAMDSEAEGR</sequence>
<dbReference type="SUPFAM" id="SSF53098">
    <property type="entry name" value="Ribonuclease H-like"/>
    <property type="match status" value="1"/>
</dbReference>